<protein>
    <submittedName>
        <fullName evidence="2">Uncharacterized protein</fullName>
    </submittedName>
</protein>
<keyword evidence="3" id="KW-1185">Reference proteome</keyword>
<reference evidence="2 3" key="1">
    <citation type="journal article" date="2013" name="Proc. Natl. Acad. Sci. U.S.A.">
        <title>Fine-scale variation in meiotic recombination in Mimulus inferred from population shotgun sequencing.</title>
        <authorList>
            <person name="Hellsten U."/>
            <person name="Wright K.M."/>
            <person name="Jenkins J."/>
            <person name="Shu S."/>
            <person name="Yuan Y."/>
            <person name="Wessler S.R."/>
            <person name="Schmutz J."/>
            <person name="Willis J.H."/>
            <person name="Rokhsar D.S."/>
        </authorList>
    </citation>
    <scope>NUCLEOTIDE SEQUENCE [LARGE SCALE GENOMIC DNA]</scope>
    <source>
        <strain evidence="3">cv. DUN x IM62</strain>
    </source>
</reference>
<feature type="compositionally biased region" description="Polar residues" evidence="1">
    <location>
        <begin position="48"/>
        <end position="74"/>
    </location>
</feature>
<evidence type="ECO:0000313" key="2">
    <source>
        <dbReference type="EMBL" id="EYU35865.1"/>
    </source>
</evidence>
<evidence type="ECO:0000256" key="1">
    <source>
        <dbReference type="SAM" id="MobiDB-lite"/>
    </source>
</evidence>
<dbReference type="EMBL" id="KI630593">
    <property type="protein sequence ID" value="EYU35865.1"/>
    <property type="molecule type" value="Genomic_DNA"/>
</dbReference>
<name>A0A022RAC1_ERYGU</name>
<feature type="region of interest" description="Disordered" evidence="1">
    <location>
        <begin position="23"/>
        <end position="82"/>
    </location>
</feature>
<proteinExistence type="predicted"/>
<organism evidence="2 3">
    <name type="scientific">Erythranthe guttata</name>
    <name type="common">Yellow monkey flower</name>
    <name type="synonym">Mimulus guttatus</name>
    <dbReference type="NCBI Taxonomy" id="4155"/>
    <lineage>
        <taxon>Eukaryota</taxon>
        <taxon>Viridiplantae</taxon>
        <taxon>Streptophyta</taxon>
        <taxon>Embryophyta</taxon>
        <taxon>Tracheophyta</taxon>
        <taxon>Spermatophyta</taxon>
        <taxon>Magnoliopsida</taxon>
        <taxon>eudicotyledons</taxon>
        <taxon>Gunneridae</taxon>
        <taxon>Pentapetalae</taxon>
        <taxon>asterids</taxon>
        <taxon>lamiids</taxon>
        <taxon>Lamiales</taxon>
        <taxon>Phrymaceae</taxon>
        <taxon>Erythranthe</taxon>
    </lineage>
</organism>
<dbReference type="AlphaFoldDB" id="A0A022RAC1"/>
<accession>A0A022RAC1</accession>
<gene>
    <name evidence="2" type="ORF">MIMGU_mgv1a016710mg</name>
</gene>
<dbReference type="Proteomes" id="UP000030748">
    <property type="component" value="Unassembled WGS sequence"/>
</dbReference>
<sequence>MKLCRRLRFPAQSQFPFVLVQDSPAAATRPPEQAQQPKSLSDLEPRNPKSQRTKSLNKSNARSTQPNTQTLTKSRISHEEEILEQGEKQVEFSWSLFSHEEEVYLIAPKN</sequence>
<evidence type="ECO:0000313" key="3">
    <source>
        <dbReference type="Proteomes" id="UP000030748"/>
    </source>
</evidence>